<dbReference type="Proteomes" id="UP000002629">
    <property type="component" value="Chromosome"/>
</dbReference>
<dbReference type="STRING" id="509190.Cseg_2964"/>
<dbReference type="AlphaFoldDB" id="D5VLN4"/>
<protein>
    <submittedName>
        <fullName evidence="1">Uncharacterized protein</fullName>
    </submittedName>
</protein>
<evidence type="ECO:0000313" key="2">
    <source>
        <dbReference type="Proteomes" id="UP000002629"/>
    </source>
</evidence>
<sequence length="90" mass="9137">MPAPKTISAGVGKNIDPGRYPIAITPHDTTEVNARGLYVGTGGDLAIVSMDGTTSITFANVPSGTILPVFAFRVKSTGTTAADIVAFDAA</sequence>
<dbReference type="EMBL" id="CP002008">
    <property type="protein sequence ID" value="ADG11407.1"/>
    <property type="molecule type" value="Genomic_DNA"/>
</dbReference>
<gene>
    <name evidence="1" type="ordered locus">Cseg_2964</name>
</gene>
<evidence type="ECO:0000313" key="1">
    <source>
        <dbReference type="EMBL" id="ADG11407.1"/>
    </source>
</evidence>
<name>D5VLN4_CAUST</name>
<dbReference type="KEGG" id="cse:Cseg_2964"/>
<reference evidence="2" key="1">
    <citation type="journal article" date="2011" name="J. Bacteriol.">
        <title>Genome sequences of eight morphologically diverse alphaproteobacteria.</title>
        <authorList>
            <consortium name="US DOE Joint Genome Institute"/>
            <person name="Brown P.J."/>
            <person name="Kysela D.T."/>
            <person name="Buechlein A."/>
            <person name="Hemmerich C."/>
            <person name="Brun Y.V."/>
        </authorList>
    </citation>
    <scope>NUCLEOTIDE SEQUENCE [LARGE SCALE GENOMIC DNA]</scope>
    <source>
        <strain evidence="2">ATCC 21756 / DSM 7131 / JCM 7823 / NBRC 15250 / LMG 17158 / TK0059</strain>
    </source>
</reference>
<dbReference type="eggNOG" id="ENOG5033DW2">
    <property type="taxonomic scope" value="Bacteria"/>
</dbReference>
<proteinExistence type="predicted"/>
<dbReference type="HOGENOM" id="CLU_159259_1_0_5"/>
<accession>D5VLN4</accession>
<organism evidence="1 2">
    <name type="scientific">Caulobacter segnis (strain ATCC 21756 / DSM 7131 / JCM 7823 / NBRC 15250 / LMG 17158 / TK0059)</name>
    <name type="common">Mycoplana segnis</name>
    <dbReference type="NCBI Taxonomy" id="509190"/>
    <lineage>
        <taxon>Bacteria</taxon>
        <taxon>Pseudomonadati</taxon>
        <taxon>Pseudomonadota</taxon>
        <taxon>Alphaproteobacteria</taxon>
        <taxon>Caulobacterales</taxon>
        <taxon>Caulobacteraceae</taxon>
        <taxon>Caulobacter</taxon>
    </lineage>
</organism>
<dbReference type="RefSeq" id="WP_013080057.1">
    <property type="nucleotide sequence ID" value="NC_014100.1"/>
</dbReference>